<keyword evidence="1" id="KW-1133">Transmembrane helix</keyword>
<sequence length="149" mass="16547">SLSKMSTSTQKQEAASLGPGLEGFFWGIVGTLFTWILRYFYELQDSILAITLVRKIALWALSPKAVRQVVTAAVRKNEDIDSDFEQIPYFVSEDAQKLLLHAGAHSLLRGSACMDGFRKGLPPLGHVLIQVGLHFYAWPHSRNTTPAFA</sequence>
<feature type="transmembrane region" description="Helical" evidence="1">
    <location>
        <begin position="23"/>
        <end position="41"/>
    </location>
</feature>
<protein>
    <submittedName>
        <fullName evidence="2">Uncharacterized protein</fullName>
    </submittedName>
</protein>
<keyword evidence="1" id="KW-0472">Membrane</keyword>
<reference evidence="2" key="1">
    <citation type="submission" date="2014-05" db="EMBL/GenBank/DDBJ databases">
        <title>The transcriptome of the halophilic microalga Tetraselmis sp. GSL018 isolated from the Great Salt Lake, Utah.</title>
        <authorList>
            <person name="Jinkerson R.E."/>
            <person name="D'Adamo S."/>
            <person name="Posewitz M.C."/>
        </authorList>
    </citation>
    <scope>NUCLEOTIDE SEQUENCE</scope>
    <source>
        <strain evidence="2">GSL018</strain>
    </source>
</reference>
<evidence type="ECO:0000313" key="2">
    <source>
        <dbReference type="EMBL" id="JAC69000.1"/>
    </source>
</evidence>
<dbReference type="AlphaFoldDB" id="A0A061REA9"/>
<name>A0A061REA9_9CHLO</name>
<proteinExistence type="predicted"/>
<keyword evidence="1" id="KW-0812">Transmembrane</keyword>
<accession>A0A061REA9</accession>
<organism evidence="2">
    <name type="scientific">Tetraselmis sp. GSL018</name>
    <dbReference type="NCBI Taxonomy" id="582737"/>
    <lineage>
        <taxon>Eukaryota</taxon>
        <taxon>Viridiplantae</taxon>
        <taxon>Chlorophyta</taxon>
        <taxon>core chlorophytes</taxon>
        <taxon>Chlorodendrophyceae</taxon>
        <taxon>Chlorodendrales</taxon>
        <taxon>Chlorodendraceae</taxon>
        <taxon>Tetraselmis</taxon>
    </lineage>
</organism>
<evidence type="ECO:0000256" key="1">
    <source>
        <dbReference type="SAM" id="Phobius"/>
    </source>
</evidence>
<feature type="non-terminal residue" evidence="2">
    <location>
        <position position="1"/>
    </location>
</feature>
<gene>
    <name evidence="2" type="ORF">TSPGSL018_7439</name>
</gene>
<dbReference type="EMBL" id="GBEZ01017326">
    <property type="protein sequence ID" value="JAC69000.1"/>
    <property type="molecule type" value="Transcribed_RNA"/>
</dbReference>